<dbReference type="CDD" id="cd12110">
    <property type="entry name" value="PHP_HisPPase_Hisj_like"/>
    <property type="match status" value="1"/>
</dbReference>
<sequence length="260" mass="29770">MIANYHTHTWRCMHAEGTEREYVERAIEGGLKILGFSDHTPMPYANGYVSNVKMRLNQLEGYVDTVLNLKKEYEKDIEIHLGLEVEYYPKYFKELLHITGQYPIEYFLLAQHFLGNEIDDVYSGDETQDPKILERYCLQCREAMLTGCFTYFAHPDLLHFTGDPAVYDHWMRGLCEDAKKAGLPLEINFLGIGGHRHYPNPAFWKIVGEVGNPVIFGSDAHEPDKVWNPAALKKGEEIVKENGLYLLDTTELVNPAGTLL</sequence>
<evidence type="ECO:0000256" key="1">
    <source>
        <dbReference type="ARBA" id="ARBA00004970"/>
    </source>
</evidence>
<evidence type="ECO:0000256" key="5">
    <source>
        <dbReference type="ARBA" id="ARBA00022801"/>
    </source>
</evidence>
<dbReference type="Gene3D" id="3.20.20.140">
    <property type="entry name" value="Metal-dependent hydrolases"/>
    <property type="match status" value="1"/>
</dbReference>
<dbReference type="GO" id="GO:0005737">
    <property type="term" value="C:cytoplasm"/>
    <property type="evidence" value="ECO:0007669"/>
    <property type="project" value="TreeGrafter"/>
</dbReference>
<comment type="pathway">
    <text evidence="1 8">Amino-acid biosynthesis; L-histidine biosynthesis; L-histidine from 5-phospho-alpha-D-ribose 1-diphosphate: step 8/9.</text>
</comment>
<evidence type="ECO:0000256" key="3">
    <source>
        <dbReference type="ARBA" id="ARBA00013085"/>
    </source>
</evidence>
<keyword evidence="11" id="KW-1185">Reference proteome</keyword>
<name>A0AAE3DQR2_9FIRM</name>
<evidence type="ECO:0000313" key="11">
    <source>
        <dbReference type="Proteomes" id="UP001197875"/>
    </source>
</evidence>
<accession>A0AAE3DQR2</accession>
<dbReference type="SUPFAM" id="SSF89550">
    <property type="entry name" value="PHP domain-like"/>
    <property type="match status" value="1"/>
</dbReference>
<gene>
    <name evidence="10" type="ORF">LKD71_03200</name>
</gene>
<dbReference type="Pfam" id="PF02811">
    <property type="entry name" value="PHP"/>
    <property type="match status" value="1"/>
</dbReference>
<dbReference type="EMBL" id="JAJEPR010000004">
    <property type="protein sequence ID" value="MCC2188837.1"/>
    <property type="molecule type" value="Genomic_DNA"/>
</dbReference>
<evidence type="ECO:0000256" key="7">
    <source>
        <dbReference type="ARBA" id="ARBA00049158"/>
    </source>
</evidence>
<keyword evidence="5 8" id="KW-0378">Hydrolase</keyword>
<evidence type="ECO:0000256" key="4">
    <source>
        <dbReference type="ARBA" id="ARBA00022605"/>
    </source>
</evidence>
<dbReference type="RefSeq" id="WP_227614314.1">
    <property type="nucleotide sequence ID" value="NZ_JAJEPR010000004.1"/>
</dbReference>
<reference evidence="10 11" key="1">
    <citation type="submission" date="2021-10" db="EMBL/GenBank/DDBJ databases">
        <title>Anaerobic single-cell dispensing facilitates the cultivation of human gut bacteria.</title>
        <authorList>
            <person name="Afrizal A."/>
        </authorList>
    </citation>
    <scope>NUCLEOTIDE SEQUENCE [LARGE SCALE GENOMIC DNA]</scope>
    <source>
        <strain evidence="10 11">CLA-AA-H277</strain>
    </source>
</reference>
<evidence type="ECO:0000313" key="10">
    <source>
        <dbReference type="EMBL" id="MCC2188837.1"/>
    </source>
</evidence>
<dbReference type="PANTHER" id="PTHR21039">
    <property type="entry name" value="HISTIDINOL PHOSPHATASE-RELATED"/>
    <property type="match status" value="1"/>
</dbReference>
<dbReference type="InterPro" id="IPR010140">
    <property type="entry name" value="Histidinol_P_phosphatase_HisJ"/>
</dbReference>
<dbReference type="Proteomes" id="UP001197875">
    <property type="component" value="Unassembled WGS sequence"/>
</dbReference>
<dbReference type="PANTHER" id="PTHR21039:SF0">
    <property type="entry name" value="HISTIDINOL-PHOSPHATASE"/>
    <property type="match status" value="1"/>
</dbReference>
<proteinExistence type="inferred from homology"/>
<evidence type="ECO:0000256" key="6">
    <source>
        <dbReference type="ARBA" id="ARBA00023102"/>
    </source>
</evidence>
<comment type="similarity">
    <text evidence="2 8">Belongs to the PHP hydrolase family. HisK subfamily.</text>
</comment>
<keyword evidence="6 8" id="KW-0368">Histidine biosynthesis</keyword>
<keyword evidence="4 8" id="KW-0028">Amino-acid biosynthesis</keyword>
<protein>
    <recommendedName>
        <fullName evidence="3 8">Histidinol-phosphatase</fullName>
        <shortName evidence="8">HolPase</shortName>
        <ecNumber evidence="3 8">3.1.3.15</ecNumber>
    </recommendedName>
</protein>
<comment type="caution">
    <text evidence="10">The sequence shown here is derived from an EMBL/GenBank/DDBJ whole genome shotgun (WGS) entry which is preliminary data.</text>
</comment>
<comment type="catalytic activity">
    <reaction evidence="7 8">
        <text>L-histidinol phosphate + H2O = L-histidinol + phosphate</text>
        <dbReference type="Rhea" id="RHEA:14465"/>
        <dbReference type="ChEBI" id="CHEBI:15377"/>
        <dbReference type="ChEBI" id="CHEBI:43474"/>
        <dbReference type="ChEBI" id="CHEBI:57699"/>
        <dbReference type="ChEBI" id="CHEBI:57980"/>
        <dbReference type="EC" id="3.1.3.15"/>
    </reaction>
</comment>
<dbReference type="GO" id="GO:0000105">
    <property type="term" value="P:L-histidine biosynthetic process"/>
    <property type="evidence" value="ECO:0007669"/>
    <property type="project" value="UniProtKB-UniRule"/>
</dbReference>
<feature type="domain" description="PHP" evidence="9">
    <location>
        <begin position="5"/>
        <end position="188"/>
    </location>
</feature>
<evidence type="ECO:0000259" key="9">
    <source>
        <dbReference type="Pfam" id="PF02811"/>
    </source>
</evidence>
<dbReference type="GO" id="GO:0004401">
    <property type="term" value="F:histidinol-phosphatase activity"/>
    <property type="evidence" value="ECO:0007669"/>
    <property type="project" value="UniProtKB-UniRule"/>
</dbReference>
<dbReference type="InterPro" id="IPR016195">
    <property type="entry name" value="Pol/histidinol_Pase-like"/>
</dbReference>
<evidence type="ECO:0000256" key="2">
    <source>
        <dbReference type="ARBA" id="ARBA00009152"/>
    </source>
</evidence>
<dbReference type="AlphaFoldDB" id="A0AAE3DQR2"/>
<dbReference type="NCBIfam" id="TIGR01856">
    <property type="entry name" value="hisJ_fam"/>
    <property type="match status" value="1"/>
</dbReference>
<organism evidence="10 11">
    <name type="scientific">Fusicatenibacter faecihominis</name>
    <dbReference type="NCBI Taxonomy" id="2881276"/>
    <lineage>
        <taxon>Bacteria</taxon>
        <taxon>Bacillati</taxon>
        <taxon>Bacillota</taxon>
        <taxon>Clostridia</taxon>
        <taxon>Lachnospirales</taxon>
        <taxon>Lachnospiraceae</taxon>
        <taxon>Fusicatenibacter</taxon>
    </lineage>
</organism>
<evidence type="ECO:0000256" key="8">
    <source>
        <dbReference type="RuleBase" id="RU366003"/>
    </source>
</evidence>
<dbReference type="EC" id="3.1.3.15" evidence="3 8"/>
<dbReference type="InterPro" id="IPR004013">
    <property type="entry name" value="PHP_dom"/>
</dbReference>